<organism evidence="1 2">
    <name type="scientific">Botryobasidium botryosum (strain FD-172 SS1)</name>
    <dbReference type="NCBI Taxonomy" id="930990"/>
    <lineage>
        <taxon>Eukaryota</taxon>
        <taxon>Fungi</taxon>
        <taxon>Dikarya</taxon>
        <taxon>Basidiomycota</taxon>
        <taxon>Agaricomycotina</taxon>
        <taxon>Agaricomycetes</taxon>
        <taxon>Cantharellales</taxon>
        <taxon>Botryobasidiaceae</taxon>
        <taxon>Botryobasidium</taxon>
    </lineage>
</organism>
<dbReference type="EMBL" id="KL198163">
    <property type="protein sequence ID" value="KDQ06002.1"/>
    <property type="molecule type" value="Genomic_DNA"/>
</dbReference>
<evidence type="ECO:0000313" key="1">
    <source>
        <dbReference type="EMBL" id="KDQ06002.1"/>
    </source>
</evidence>
<name>A0A067M297_BOTB1</name>
<proteinExistence type="predicted"/>
<dbReference type="HOGENOM" id="CLU_903120_0_0_1"/>
<protein>
    <submittedName>
        <fullName evidence="1">Uncharacterized protein</fullName>
    </submittedName>
</protein>
<dbReference type="Proteomes" id="UP000027195">
    <property type="component" value="Unassembled WGS sequence"/>
</dbReference>
<accession>A0A067M297</accession>
<dbReference type="InParanoid" id="A0A067M297"/>
<keyword evidence="2" id="KW-1185">Reference proteome</keyword>
<evidence type="ECO:0000313" key="2">
    <source>
        <dbReference type="Proteomes" id="UP000027195"/>
    </source>
</evidence>
<dbReference type="AlphaFoldDB" id="A0A067M297"/>
<gene>
    <name evidence="1" type="ORF">BOTBODRAFT_39853</name>
</gene>
<sequence length="308" mass="35030">MELFQHLFGYLPLPRPEFDEIVTSLRERQSTLRDELWFRKRVIGLIDSLGEPLLVLNITESPDIEVHRDAADRNDDRKSDASLVRAVPTLDVYRFAMTLLENISYEHPLSRHQETHQREILEAYPALQDLVDICARNAPVDGWLFSGKKTIAGHADLRTARAAVRSSIESALLAEYRLAEVRAWIEADYQFKCVSTALSYVFFARGSPDDDANVHPRSIIYAMVEDIRSFNTEMQFIPAEPRESDVARIREHRVLFDEIHLGNLIQTFGASSRQYLSKKGDLARQALANAQLPFPLNLPVGGRVVMGN</sequence>
<reference evidence="2" key="1">
    <citation type="journal article" date="2014" name="Proc. Natl. Acad. Sci. U.S.A.">
        <title>Extensive sampling of basidiomycete genomes demonstrates inadequacy of the white-rot/brown-rot paradigm for wood decay fungi.</title>
        <authorList>
            <person name="Riley R."/>
            <person name="Salamov A.A."/>
            <person name="Brown D.W."/>
            <person name="Nagy L.G."/>
            <person name="Floudas D."/>
            <person name="Held B.W."/>
            <person name="Levasseur A."/>
            <person name="Lombard V."/>
            <person name="Morin E."/>
            <person name="Otillar R."/>
            <person name="Lindquist E.A."/>
            <person name="Sun H."/>
            <person name="LaButti K.M."/>
            <person name="Schmutz J."/>
            <person name="Jabbour D."/>
            <person name="Luo H."/>
            <person name="Baker S.E."/>
            <person name="Pisabarro A.G."/>
            <person name="Walton J.D."/>
            <person name="Blanchette R.A."/>
            <person name="Henrissat B."/>
            <person name="Martin F."/>
            <person name="Cullen D."/>
            <person name="Hibbett D.S."/>
            <person name="Grigoriev I.V."/>
        </authorList>
    </citation>
    <scope>NUCLEOTIDE SEQUENCE [LARGE SCALE GENOMIC DNA]</scope>
    <source>
        <strain evidence="2">FD-172 SS1</strain>
    </source>
</reference>